<dbReference type="InterPro" id="IPR000055">
    <property type="entry name" value="Restrct_endonuc_typeI_TRD"/>
</dbReference>
<comment type="caution">
    <text evidence="5">The sequence shown here is derived from an EMBL/GenBank/DDBJ whole genome shotgun (WGS) entry which is preliminary data.</text>
</comment>
<feature type="domain" description="Type I restriction modification DNA specificity" evidence="4">
    <location>
        <begin position="220"/>
        <end position="357"/>
    </location>
</feature>
<feature type="domain" description="Type I restriction modification DNA specificity" evidence="4">
    <location>
        <begin position="2"/>
        <end position="178"/>
    </location>
</feature>
<dbReference type="HOGENOM" id="CLU_021095_2_2_6"/>
<keyword evidence="2" id="KW-0680">Restriction system</keyword>
<dbReference type="Pfam" id="PF01420">
    <property type="entry name" value="Methylase_S"/>
    <property type="match status" value="2"/>
</dbReference>
<evidence type="ECO:0000313" key="6">
    <source>
        <dbReference type="Proteomes" id="UP000018458"/>
    </source>
</evidence>
<dbReference type="InterPro" id="IPR052021">
    <property type="entry name" value="Type-I_RS_S_subunit"/>
</dbReference>
<dbReference type="PANTHER" id="PTHR30408">
    <property type="entry name" value="TYPE-1 RESTRICTION ENZYME ECOKI SPECIFICITY PROTEIN"/>
    <property type="match status" value="1"/>
</dbReference>
<dbReference type="CDD" id="cd17294">
    <property type="entry name" value="RMtype1_S_MmaC7ORF19P_TRD1-CR1_like"/>
    <property type="match status" value="1"/>
</dbReference>
<dbReference type="InterPro" id="IPR044946">
    <property type="entry name" value="Restrct_endonuc_typeI_TRD_sf"/>
</dbReference>
<dbReference type="eggNOG" id="COG0732">
    <property type="taxonomic scope" value="Bacteria"/>
</dbReference>
<reference evidence="5 6" key="1">
    <citation type="submission" date="2011-01" db="EMBL/GenBank/DDBJ databases">
        <authorList>
            <person name="Weinstock G."/>
            <person name="Sodergren E."/>
            <person name="Clifton S."/>
            <person name="Fulton L."/>
            <person name="Fulton B."/>
            <person name="Courtney L."/>
            <person name="Fronick C."/>
            <person name="Harrison M."/>
            <person name="Strong C."/>
            <person name="Farmer C."/>
            <person name="Delahaunty K."/>
            <person name="Markovic C."/>
            <person name="Hall O."/>
            <person name="Minx P."/>
            <person name="Tomlinson C."/>
            <person name="Mitreva M."/>
            <person name="Hou S."/>
            <person name="Chen J."/>
            <person name="Wollam A."/>
            <person name="Pepin K.H."/>
            <person name="Johnson M."/>
            <person name="Bhonagiri V."/>
            <person name="Zhang X."/>
            <person name="Suruliraj S."/>
            <person name="Warren W."/>
            <person name="Chinwalla A."/>
            <person name="Mardis E.R."/>
            <person name="Wilson R.K."/>
        </authorList>
    </citation>
    <scope>NUCLEOTIDE SEQUENCE [LARGE SCALE GENOMIC DNA]</scope>
    <source>
        <strain evidence="6">DSM 22608 / JCM 16073 / KCTC 15190 / YIT 12066</strain>
    </source>
</reference>
<dbReference type="OrthoDB" id="9798929at2"/>
<evidence type="ECO:0000256" key="2">
    <source>
        <dbReference type="ARBA" id="ARBA00022747"/>
    </source>
</evidence>
<name>E8LJA1_SUCHY</name>
<evidence type="ECO:0000259" key="4">
    <source>
        <dbReference type="Pfam" id="PF01420"/>
    </source>
</evidence>
<dbReference type="EMBL" id="AEVO01000036">
    <property type="protein sequence ID" value="EFY07431.1"/>
    <property type="molecule type" value="Genomic_DNA"/>
</dbReference>
<evidence type="ECO:0000313" key="5">
    <source>
        <dbReference type="EMBL" id="EFY07431.1"/>
    </source>
</evidence>
<dbReference type="Gene3D" id="3.90.220.20">
    <property type="entry name" value="DNA methylase specificity domains"/>
    <property type="match status" value="2"/>
</dbReference>
<keyword evidence="6" id="KW-1185">Reference proteome</keyword>
<proteinExistence type="inferred from homology"/>
<dbReference type="STRING" id="762983.HMPREF9444_00800"/>
<dbReference type="GO" id="GO:0003677">
    <property type="term" value="F:DNA binding"/>
    <property type="evidence" value="ECO:0007669"/>
    <property type="project" value="UniProtKB-KW"/>
</dbReference>
<dbReference type="Proteomes" id="UP000018458">
    <property type="component" value="Unassembled WGS sequence"/>
</dbReference>
<dbReference type="GO" id="GO:0009307">
    <property type="term" value="P:DNA restriction-modification system"/>
    <property type="evidence" value="ECO:0007669"/>
    <property type="project" value="UniProtKB-KW"/>
</dbReference>
<protein>
    <submittedName>
        <fullName evidence="5">Type I restriction modification DNA specificity domain protein</fullName>
    </submittedName>
</protein>
<comment type="similarity">
    <text evidence="1">Belongs to the type-I restriction system S methylase family.</text>
</comment>
<dbReference type="AlphaFoldDB" id="E8LJA1"/>
<dbReference type="Gene3D" id="1.10.287.1120">
    <property type="entry name" value="Bipartite methylase S protein"/>
    <property type="match status" value="1"/>
</dbReference>
<evidence type="ECO:0000256" key="1">
    <source>
        <dbReference type="ARBA" id="ARBA00010923"/>
    </source>
</evidence>
<organism evidence="5 6">
    <name type="scientific">Succinatimonas hippei (strain DSM 22608 / JCM 16073 / KCTC 15190 / YIT 12066)</name>
    <dbReference type="NCBI Taxonomy" id="762983"/>
    <lineage>
        <taxon>Bacteria</taxon>
        <taxon>Pseudomonadati</taxon>
        <taxon>Pseudomonadota</taxon>
        <taxon>Gammaproteobacteria</taxon>
        <taxon>Aeromonadales</taxon>
        <taxon>Succinivibrionaceae</taxon>
        <taxon>Succinatimonas</taxon>
    </lineage>
</organism>
<accession>E8LJA1</accession>
<dbReference type="PANTHER" id="PTHR30408:SF13">
    <property type="entry name" value="TYPE I RESTRICTION ENZYME HINDI SPECIFICITY SUBUNIT"/>
    <property type="match status" value="1"/>
</dbReference>
<keyword evidence="3" id="KW-0238">DNA-binding</keyword>
<gene>
    <name evidence="5" type="ORF">HMPREF9444_00800</name>
</gene>
<dbReference type="RefSeq" id="WP_009143011.1">
    <property type="nucleotide sequence ID" value="NZ_GL830973.1"/>
</dbReference>
<dbReference type="SUPFAM" id="SSF116734">
    <property type="entry name" value="DNA methylase specificity domain"/>
    <property type="match status" value="2"/>
</dbReference>
<evidence type="ECO:0000256" key="3">
    <source>
        <dbReference type="ARBA" id="ARBA00023125"/>
    </source>
</evidence>
<sequence length="401" mass="45368">MNKYKLKDICTKIYSGGTPSTKEPKYWGGNIPWLSSSESGKDFIYETDNYISNLALKETSTKYVSKNTVIIATAGEGKTRGQVSYLKIGACINQSLIALETDAKKVDSLFLYYYLKNSYSRIRSLSNATGIRGSLSGARLKELIVFIPDVSEQLKISDLLYKLDLKIQNNKKQIEILETLAKTIYDYWFVQFDFPNEEGKPYKSSGGKMVWNEELKREIPEGWRCIKLCNIFSFIKGKIPQKLLEQKEPSLEQYITIDVANGGTPLYCLPALMPYCNSETIMVMDGAASGDVYVGIDGVLGSTFSMLKSKREDISNSYIYLILNSLKKIYKKANTGSTVPHANRKYIENMVIALPNDCKFLSRKFDEIYAQIKLQKLLIKNLNSLKSFLLPLLMNGQVIIK</sequence>